<evidence type="ECO:0000313" key="2">
    <source>
        <dbReference type="Proteomes" id="UP000268093"/>
    </source>
</evidence>
<sequence length="115" mass="13205">MCVQKARDGKLLNPAEILALNHIFLFDEDVEDGLRDMFDGELWLAAVSDIKKQFASYHLSDNDILRCHAMSEEKFWWILISNSLFDKCVPVCEAPSGGVEEARKKTLSYMAQWHL</sequence>
<proteinExistence type="predicted"/>
<protein>
    <submittedName>
        <fullName evidence="1">Uncharacterized protein</fullName>
    </submittedName>
</protein>
<keyword evidence="2" id="KW-1185">Reference proteome</keyword>
<name>A0A433DMS7_9FUNG</name>
<gene>
    <name evidence="1" type="ORF">BC936DRAFT_143762</name>
</gene>
<evidence type="ECO:0000313" key="1">
    <source>
        <dbReference type="EMBL" id="RUP51996.1"/>
    </source>
</evidence>
<dbReference type="OrthoDB" id="2429120at2759"/>
<dbReference type="EMBL" id="RBNI01000284">
    <property type="protein sequence ID" value="RUP51996.1"/>
    <property type="molecule type" value="Genomic_DNA"/>
</dbReference>
<accession>A0A433DMS7</accession>
<organism evidence="1 2">
    <name type="scientific">Jimgerdemannia flammicorona</name>
    <dbReference type="NCBI Taxonomy" id="994334"/>
    <lineage>
        <taxon>Eukaryota</taxon>
        <taxon>Fungi</taxon>
        <taxon>Fungi incertae sedis</taxon>
        <taxon>Mucoromycota</taxon>
        <taxon>Mucoromycotina</taxon>
        <taxon>Endogonomycetes</taxon>
        <taxon>Endogonales</taxon>
        <taxon>Endogonaceae</taxon>
        <taxon>Jimgerdemannia</taxon>
    </lineage>
</organism>
<dbReference type="Proteomes" id="UP000268093">
    <property type="component" value="Unassembled WGS sequence"/>
</dbReference>
<comment type="caution">
    <text evidence="1">The sequence shown here is derived from an EMBL/GenBank/DDBJ whole genome shotgun (WGS) entry which is preliminary data.</text>
</comment>
<reference evidence="1 2" key="1">
    <citation type="journal article" date="2018" name="New Phytol.">
        <title>Phylogenomics of Endogonaceae and evolution of mycorrhizas within Mucoromycota.</title>
        <authorList>
            <person name="Chang Y."/>
            <person name="Desiro A."/>
            <person name="Na H."/>
            <person name="Sandor L."/>
            <person name="Lipzen A."/>
            <person name="Clum A."/>
            <person name="Barry K."/>
            <person name="Grigoriev I.V."/>
            <person name="Martin F.M."/>
            <person name="Stajich J.E."/>
            <person name="Smith M.E."/>
            <person name="Bonito G."/>
            <person name="Spatafora J.W."/>
        </authorList>
    </citation>
    <scope>NUCLEOTIDE SEQUENCE [LARGE SCALE GENOMIC DNA]</scope>
    <source>
        <strain evidence="1 2">GMNB39</strain>
    </source>
</reference>
<dbReference type="AlphaFoldDB" id="A0A433DMS7"/>